<dbReference type="AlphaFoldDB" id="A0AAN9VJR3"/>
<sequence>MRLSASALSLLLLALLGAAERPAPAPAPAPAPERTPAAEALRAWVGSAGGRRALEGLRGGLEAALARAGPRGPSARCREDAERVVGEARAGAAWALRMLDAAAKAPEGLLAGAWEHLGHWDECVGVRDRPFHGQMCLLRVGPEAGEEERLAREVAAAEAGALPEGASLALAACVPSTCSPADVQALFATLLPPAEAGGVSLAVGDSDCTTRDRPALDAADWSAVGVLSVVVALALASTAYDALTPQGPAKRPLLAAFSVVANGRKLLAAPRRDADASLACLHGIRVLSMCWVVLGHRYYITMTYPNLNPTFLQTFLLDWWRVGITNATVSVDTFFVVSGLLVGYLFFKQKPADRRLNLPLYYLHRYIRLTPAFAMMVLLGASLLFRTGWGPRWPALTDPTRASCQRSWWSSLLYVNNYVYPESQCVGQSWYLMVDMQLFWLSPLLLLGGARWPRAAPWAMGALCAAGVVGCFAVSLDNHLPGNLFAATDAHATMVYFRNYYIPAYTRFVPYVQGLWLGRALGERRARGCKARPLGRVASALAWLSVAALLLLPLFAGRAFLSSPAPPNAVAALYNALHRPAWALGVAGVVFLCANGNGGPAQRLLAWDGFQVLGRLSYCVFLVHMSLQTMQSAGARTYSYMADGAILAAFAGDLLSSLVLAAALSLLCEAPFLALEKVLLLPRPRAPARD</sequence>
<dbReference type="Pfam" id="PF01757">
    <property type="entry name" value="Acyl_transf_3"/>
    <property type="match status" value="1"/>
</dbReference>
<keyword evidence="5" id="KW-1185">Reference proteome</keyword>
<feature type="transmembrane region" description="Helical" evidence="1">
    <location>
        <begin position="645"/>
        <end position="675"/>
    </location>
</feature>
<feature type="chain" id="PRO_5042917944" description="Nose resistant-to-fluoxetine protein N-terminal domain-containing protein" evidence="2">
    <location>
        <begin position="20"/>
        <end position="690"/>
    </location>
</feature>
<dbReference type="PANTHER" id="PTHR11161">
    <property type="entry name" value="O-ACYLTRANSFERASE"/>
    <property type="match status" value="1"/>
</dbReference>
<dbReference type="Pfam" id="PF20146">
    <property type="entry name" value="NRF"/>
    <property type="match status" value="1"/>
</dbReference>
<feature type="domain" description="Nose resistant-to-fluoxetine protein N-terminal" evidence="3">
    <location>
        <begin position="74"/>
        <end position="201"/>
    </location>
</feature>
<feature type="transmembrane region" description="Helical" evidence="1">
    <location>
        <begin position="319"/>
        <end position="346"/>
    </location>
</feature>
<dbReference type="InterPro" id="IPR002656">
    <property type="entry name" value="Acyl_transf_3_dom"/>
</dbReference>
<evidence type="ECO:0000259" key="3">
    <source>
        <dbReference type="SMART" id="SM00703"/>
    </source>
</evidence>
<feature type="transmembrane region" description="Helical" evidence="1">
    <location>
        <begin position="366"/>
        <end position="385"/>
    </location>
</feature>
<feature type="transmembrane region" description="Helical" evidence="1">
    <location>
        <begin position="455"/>
        <end position="476"/>
    </location>
</feature>
<name>A0AAN9VJR3_9ORTH</name>
<feature type="transmembrane region" description="Helical" evidence="1">
    <location>
        <begin position="576"/>
        <end position="593"/>
    </location>
</feature>
<proteinExistence type="predicted"/>
<feature type="transmembrane region" description="Helical" evidence="1">
    <location>
        <begin position="430"/>
        <end position="448"/>
    </location>
</feature>
<dbReference type="EMBL" id="JAZDUA010000185">
    <property type="protein sequence ID" value="KAK7865133.1"/>
    <property type="molecule type" value="Genomic_DNA"/>
</dbReference>
<dbReference type="InterPro" id="IPR006621">
    <property type="entry name" value="Nose-resist-to-fluoxetine_N"/>
</dbReference>
<evidence type="ECO:0000313" key="4">
    <source>
        <dbReference type="EMBL" id="KAK7865133.1"/>
    </source>
</evidence>
<accession>A0AAN9VJR3</accession>
<evidence type="ECO:0000256" key="1">
    <source>
        <dbReference type="SAM" id="Phobius"/>
    </source>
</evidence>
<gene>
    <name evidence="4" type="ORF">R5R35_002196</name>
</gene>
<keyword evidence="2" id="KW-0732">Signal</keyword>
<feature type="transmembrane region" description="Helical" evidence="1">
    <location>
        <begin position="534"/>
        <end position="556"/>
    </location>
</feature>
<feature type="transmembrane region" description="Helical" evidence="1">
    <location>
        <begin position="605"/>
        <end position="625"/>
    </location>
</feature>
<evidence type="ECO:0000256" key="2">
    <source>
        <dbReference type="SAM" id="SignalP"/>
    </source>
</evidence>
<organism evidence="4 5">
    <name type="scientific">Gryllus longicercus</name>
    <dbReference type="NCBI Taxonomy" id="2509291"/>
    <lineage>
        <taxon>Eukaryota</taxon>
        <taxon>Metazoa</taxon>
        <taxon>Ecdysozoa</taxon>
        <taxon>Arthropoda</taxon>
        <taxon>Hexapoda</taxon>
        <taxon>Insecta</taxon>
        <taxon>Pterygota</taxon>
        <taxon>Neoptera</taxon>
        <taxon>Polyneoptera</taxon>
        <taxon>Orthoptera</taxon>
        <taxon>Ensifera</taxon>
        <taxon>Gryllidea</taxon>
        <taxon>Grylloidea</taxon>
        <taxon>Gryllidae</taxon>
        <taxon>Gryllinae</taxon>
        <taxon>Gryllus</taxon>
    </lineage>
</organism>
<comment type="caution">
    <text evidence="4">The sequence shown here is derived from an EMBL/GenBank/DDBJ whole genome shotgun (WGS) entry which is preliminary data.</text>
</comment>
<evidence type="ECO:0000313" key="5">
    <source>
        <dbReference type="Proteomes" id="UP001378592"/>
    </source>
</evidence>
<keyword evidence="1" id="KW-1133">Transmembrane helix</keyword>
<feature type="transmembrane region" description="Helical" evidence="1">
    <location>
        <begin position="504"/>
        <end position="522"/>
    </location>
</feature>
<dbReference type="Proteomes" id="UP001378592">
    <property type="component" value="Unassembled WGS sequence"/>
</dbReference>
<keyword evidence="1" id="KW-0812">Transmembrane</keyword>
<reference evidence="4 5" key="1">
    <citation type="submission" date="2024-03" db="EMBL/GenBank/DDBJ databases">
        <title>The genome assembly and annotation of the cricket Gryllus longicercus Weissman &amp; Gray.</title>
        <authorList>
            <person name="Szrajer S."/>
            <person name="Gray D."/>
            <person name="Ylla G."/>
        </authorList>
    </citation>
    <scope>NUCLEOTIDE SEQUENCE [LARGE SCALE GENOMIC DNA]</scope>
    <source>
        <strain evidence="4">DAG 2021-001</strain>
        <tissue evidence="4">Whole body minus gut</tissue>
    </source>
</reference>
<feature type="signal peptide" evidence="2">
    <location>
        <begin position="1"/>
        <end position="19"/>
    </location>
</feature>
<dbReference type="GO" id="GO:0016747">
    <property type="term" value="F:acyltransferase activity, transferring groups other than amino-acyl groups"/>
    <property type="evidence" value="ECO:0007669"/>
    <property type="project" value="InterPro"/>
</dbReference>
<protein>
    <recommendedName>
        <fullName evidence="3">Nose resistant-to-fluoxetine protein N-terminal domain-containing protein</fullName>
    </recommendedName>
</protein>
<keyword evidence="1" id="KW-0472">Membrane</keyword>
<dbReference type="InterPro" id="IPR052728">
    <property type="entry name" value="O2_lipid_transport_reg"/>
</dbReference>
<dbReference type="SMART" id="SM00703">
    <property type="entry name" value="NRF"/>
    <property type="match status" value="1"/>
</dbReference>
<dbReference type="PANTHER" id="PTHR11161:SF0">
    <property type="entry name" value="O-ACYLTRANSFERASE LIKE PROTEIN"/>
    <property type="match status" value="1"/>
</dbReference>